<name>A0A1H6FFF8_9GAMM</name>
<protein>
    <recommendedName>
        <fullName evidence="3">DUF2281 domain-containing protein</fullName>
    </recommendedName>
</protein>
<sequence length="69" mass="7720">MIQTLEAIVNESGQVRLTQPLDIKGWHRALVTILEEPPAEAVEAALLSESSLAADWERPEEDEAWSHLQ</sequence>
<evidence type="ECO:0008006" key="3">
    <source>
        <dbReference type="Google" id="ProtNLM"/>
    </source>
</evidence>
<dbReference type="RefSeq" id="WP_103921671.1">
    <property type="nucleotide sequence ID" value="NZ_FMSV02000543.1"/>
</dbReference>
<reference evidence="1 2" key="1">
    <citation type="submission" date="2016-10" db="EMBL/GenBank/DDBJ databases">
        <authorList>
            <person name="de Groot N.N."/>
        </authorList>
    </citation>
    <scope>NUCLEOTIDE SEQUENCE [LARGE SCALE GENOMIC DNA]</scope>
    <source>
        <strain evidence="1">MBHS1</strain>
    </source>
</reference>
<gene>
    <name evidence="1" type="ORF">MBHS_03978</name>
</gene>
<evidence type="ECO:0000313" key="2">
    <source>
        <dbReference type="Proteomes" id="UP000236724"/>
    </source>
</evidence>
<dbReference type="Proteomes" id="UP000236724">
    <property type="component" value="Unassembled WGS sequence"/>
</dbReference>
<proteinExistence type="predicted"/>
<organism evidence="1 2">
    <name type="scientific">Candidatus Venteria ishoeyi</name>
    <dbReference type="NCBI Taxonomy" id="1899563"/>
    <lineage>
        <taxon>Bacteria</taxon>
        <taxon>Pseudomonadati</taxon>
        <taxon>Pseudomonadota</taxon>
        <taxon>Gammaproteobacteria</taxon>
        <taxon>Thiotrichales</taxon>
        <taxon>Thiotrichaceae</taxon>
        <taxon>Venteria</taxon>
    </lineage>
</organism>
<evidence type="ECO:0000313" key="1">
    <source>
        <dbReference type="EMBL" id="SEH08089.1"/>
    </source>
</evidence>
<dbReference type="EMBL" id="FMSV02000543">
    <property type="protein sequence ID" value="SEH08089.1"/>
    <property type="molecule type" value="Genomic_DNA"/>
</dbReference>
<dbReference type="AlphaFoldDB" id="A0A1H6FFF8"/>
<keyword evidence="2" id="KW-1185">Reference proteome</keyword>
<dbReference type="OrthoDB" id="1495109at2"/>
<accession>A0A1H6FFF8</accession>